<dbReference type="AlphaFoldDB" id="M7WN37"/>
<reference evidence="1 2" key="1">
    <citation type="journal article" date="2012" name="Nat. Commun.">
        <title>A multi-omic map of the lipid-producing yeast Rhodosporidium toruloides.</title>
        <authorList>
            <person name="Zhu Z."/>
            <person name="Zhang S."/>
            <person name="Liu H."/>
            <person name="Shen H."/>
            <person name="Lin X."/>
            <person name="Yang F."/>
            <person name="Zhou Y.J."/>
            <person name="Jin G."/>
            <person name="Ye M."/>
            <person name="Zou H."/>
            <person name="Zou H."/>
            <person name="Zhao Z.K."/>
        </authorList>
    </citation>
    <scope>NUCLEOTIDE SEQUENCE [LARGE SCALE GENOMIC DNA]</scope>
    <source>
        <strain evidence="1 2">NP11</strain>
    </source>
</reference>
<name>M7WN37_RHOT1</name>
<gene>
    <name evidence="1" type="ORF">RHTO_01182</name>
</gene>
<proteinExistence type="predicted"/>
<keyword evidence="2" id="KW-1185">Reference proteome</keyword>
<protein>
    <submittedName>
        <fullName evidence="1">Uncharacterized protein</fullName>
    </submittedName>
</protein>
<accession>M7WN37</accession>
<evidence type="ECO:0000313" key="2">
    <source>
        <dbReference type="Proteomes" id="UP000016926"/>
    </source>
</evidence>
<dbReference type="HOGENOM" id="CLU_2098217_0_0_1"/>
<dbReference type="GeneID" id="27365195"/>
<dbReference type="Proteomes" id="UP000016926">
    <property type="component" value="Unassembled WGS sequence"/>
</dbReference>
<dbReference type="RefSeq" id="XP_016273086.1">
    <property type="nucleotide sequence ID" value="XM_016414865.1"/>
</dbReference>
<organism evidence="1 2">
    <name type="scientific">Rhodotorula toruloides (strain NP11)</name>
    <name type="common">Yeast</name>
    <name type="synonym">Rhodosporidium toruloides</name>
    <dbReference type="NCBI Taxonomy" id="1130832"/>
    <lineage>
        <taxon>Eukaryota</taxon>
        <taxon>Fungi</taxon>
        <taxon>Dikarya</taxon>
        <taxon>Basidiomycota</taxon>
        <taxon>Pucciniomycotina</taxon>
        <taxon>Microbotryomycetes</taxon>
        <taxon>Sporidiobolales</taxon>
        <taxon>Sporidiobolaceae</taxon>
        <taxon>Rhodotorula</taxon>
    </lineage>
</organism>
<sequence>MLHIRQSRVESHSQPGMYSRPGVPVFAVKYGEVVLFELGDQVSHTTAAHGCEQGGSEEEYEMYACYRRARRLNLRSVDILASKRGLIGSLASGVLESSGGTPTDRVFAALTLRRGS</sequence>
<evidence type="ECO:0000313" key="1">
    <source>
        <dbReference type="EMBL" id="EMS21967.1"/>
    </source>
</evidence>
<dbReference type="EMBL" id="KB722653">
    <property type="protein sequence ID" value="EMS21967.1"/>
    <property type="molecule type" value="Genomic_DNA"/>
</dbReference>